<comment type="caution">
    <text evidence="2">The sequence shown here is derived from an EMBL/GenBank/DDBJ whole genome shotgun (WGS) entry which is preliminary data.</text>
</comment>
<gene>
    <name evidence="2" type="ORF">GCM10008018_65550</name>
</gene>
<feature type="transmembrane region" description="Helical" evidence="1">
    <location>
        <begin position="137"/>
        <end position="155"/>
    </location>
</feature>
<name>A0ABQ1FFX1_9BACL</name>
<proteinExistence type="predicted"/>
<keyword evidence="1" id="KW-0472">Membrane</keyword>
<sequence length="193" mass="21629">MNVPQDHSHIPSYSDDPSYRHYAPYYPIAKKRKWKAGILSFMVPGTGHFYLGLMQRGLFIMMLLILDIFIITSLANQADPSVATVTLFALFIPVIYFYNLFDALQATDHVNNRLELGEFSGSQDIEFRDPLQKLIKGTNMGVILVAAGAVFFLLSNKPLWVTGLFDLMGSYLGSVVLVLAGIAMYLLDSRKNK</sequence>
<protein>
    <recommendedName>
        <fullName evidence="4">DUF2628 domain-containing protein</fullName>
    </recommendedName>
</protein>
<evidence type="ECO:0000313" key="3">
    <source>
        <dbReference type="Proteomes" id="UP000615455"/>
    </source>
</evidence>
<accession>A0ABQ1FFX1</accession>
<dbReference type="EMBL" id="BMHE01000062">
    <property type="protein sequence ID" value="GGA11277.1"/>
    <property type="molecule type" value="Genomic_DNA"/>
</dbReference>
<reference evidence="3" key="1">
    <citation type="journal article" date="2019" name="Int. J. Syst. Evol. Microbiol.">
        <title>The Global Catalogue of Microorganisms (GCM) 10K type strain sequencing project: providing services to taxonomists for standard genome sequencing and annotation.</title>
        <authorList>
            <consortium name="The Broad Institute Genomics Platform"/>
            <consortium name="The Broad Institute Genome Sequencing Center for Infectious Disease"/>
            <person name="Wu L."/>
            <person name="Ma J."/>
        </authorList>
    </citation>
    <scope>NUCLEOTIDE SEQUENCE [LARGE SCALE GENOMIC DNA]</scope>
    <source>
        <strain evidence="3">CGMCC 1.15043</strain>
    </source>
</reference>
<keyword evidence="3" id="KW-1185">Reference proteome</keyword>
<evidence type="ECO:0008006" key="4">
    <source>
        <dbReference type="Google" id="ProtNLM"/>
    </source>
</evidence>
<evidence type="ECO:0000313" key="2">
    <source>
        <dbReference type="EMBL" id="GGA11277.1"/>
    </source>
</evidence>
<organism evidence="2 3">
    <name type="scientific">Paenibacillus marchantiophytorum</name>
    <dbReference type="NCBI Taxonomy" id="1619310"/>
    <lineage>
        <taxon>Bacteria</taxon>
        <taxon>Bacillati</taxon>
        <taxon>Bacillota</taxon>
        <taxon>Bacilli</taxon>
        <taxon>Bacillales</taxon>
        <taxon>Paenibacillaceae</taxon>
        <taxon>Paenibacillus</taxon>
    </lineage>
</organism>
<dbReference type="RefSeq" id="WP_189019830.1">
    <property type="nucleotide sequence ID" value="NZ_BMHE01000062.1"/>
</dbReference>
<feature type="transmembrane region" description="Helical" evidence="1">
    <location>
        <begin position="58"/>
        <end position="75"/>
    </location>
</feature>
<dbReference type="Proteomes" id="UP000615455">
    <property type="component" value="Unassembled WGS sequence"/>
</dbReference>
<feature type="transmembrane region" description="Helical" evidence="1">
    <location>
        <begin position="81"/>
        <end position="101"/>
    </location>
</feature>
<evidence type="ECO:0000256" key="1">
    <source>
        <dbReference type="SAM" id="Phobius"/>
    </source>
</evidence>
<keyword evidence="1" id="KW-1133">Transmembrane helix</keyword>
<keyword evidence="1" id="KW-0812">Transmembrane</keyword>
<feature type="transmembrane region" description="Helical" evidence="1">
    <location>
        <begin position="167"/>
        <end position="187"/>
    </location>
</feature>